<feature type="compositionally biased region" description="Basic and acidic residues" evidence="1">
    <location>
        <begin position="137"/>
        <end position="154"/>
    </location>
</feature>
<feature type="region of interest" description="Disordered" evidence="1">
    <location>
        <begin position="118"/>
        <end position="198"/>
    </location>
</feature>
<evidence type="ECO:0000313" key="3">
    <source>
        <dbReference type="Proteomes" id="UP000266841"/>
    </source>
</evidence>
<dbReference type="AlphaFoldDB" id="K0SU99"/>
<keyword evidence="3" id="KW-1185">Reference proteome</keyword>
<gene>
    <name evidence="2" type="ORF">THAOC_08707</name>
</gene>
<organism evidence="2 3">
    <name type="scientific">Thalassiosira oceanica</name>
    <name type="common">Marine diatom</name>
    <dbReference type="NCBI Taxonomy" id="159749"/>
    <lineage>
        <taxon>Eukaryota</taxon>
        <taxon>Sar</taxon>
        <taxon>Stramenopiles</taxon>
        <taxon>Ochrophyta</taxon>
        <taxon>Bacillariophyta</taxon>
        <taxon>Coscinodiscophyceae</taxon>
        <taxon>Thalassiosirophycidae</taxon>
        <taxon>Thalassiosirales</taxon>
        <taxon>Thalassiosiraceae</taxon>
        <taxon>Thalassiosira</taxon>
    </lineage>
</organism>
<evidence type="ECO:0000256" key="1">
    <source>
        <dbReference type="SAM" id="MobiDB-lite"/>
    </source>
</evidence>
<accession>K0SU99</accession>
<proteinExistence type="predicted"/>
<dbReference type="EMBL" id="AGNL01009253">
    <property type="protein sequence ID" value="EJK69978.1"/>
    <property type="molecule type" value="Genomic_DNA"/>
</dbReference>
<dbReference type="Proteomes" id="UP000266841">
    <property type="component" value="Unassembled WGS sequence"/>
</dbReference>
<sequence length="403" mass="45089">MVRTRTSSPSQVDKSTRLRCTMVRTRTPSPVTLEDPVGDRRADSVMGRDMLCAQIWRFTQTGHITHIKSNDVPAMVGTSSFELKGELDRVIASIGRPKFDSIVRGVMEPWTVFKETEKARGATPGTPRIARKTLKKKAVEHTEDVKAERGEESVKPAPAKKRRAAPDEDEDGVEEWQKKPAARSGGTKRHKSEDKWSPSDAAALVRALGGGTWSPPDVEDAPAASNGDVPKMLYTKEDHDNINMVHIIMRRDIIEVSLDGGGLEPRAQMHVMFTSVRWTKLDMSSSNVLDSNKVFEEEKSSARRIGIRCKFCKHLPAKERANLHSIYPEKIGGIYRACTVRFKKHIAQCQHIPRSVHRELRKHDASVRGSKKYWEDSARAIGLVESGAQLIFCPNMSAYDELA</sequence>
<name>K0SU99_THAOC</name>
<evidence type="ECO:0000313" key="2">
    <source>
        <dbReference type="EMBL" id="EJK69978.1"/>
    </source>
</evidence>
<comment type="caution">
    <text evidence="2">The sequence shown here is derived from an EMBL/GenBank/DDBJ whole genome shotgun (WGS) entry which is preliminary data.</text>
</comment>
<protein>
    <submittedName>
        <fullName evidence="2">Uncharacterized protein</fullName>
    </submittedName>
</protein>
<dbReference type="eggNOG" id="ENOG502RWN7">
    <property type="taxonomic scope" value="Eukaryota"/>
</dbReference>
<dbReference type="OrthoDB" id="47154at2759"/>
<reference evidence="2 3" key="1">
    <citation type="journal article" date="2012" name="Genome Biol.">
        <title>Genome and low-iron response of an oceanic diatom adapted to chronic iron limitation.</title>
        <authorList>
            <person name="Lommer M."/>
            <person name="Specht M."/>
            <person name="Roy A.S."/>
            <person name="Kraemer L."/>
            <person name="Andreson R."/>
            <person name="Gutowska M.A."/>
            <person name="Wolf J."/>
            <person name="Bergner S.V."/>
            <person name="Schilhabel M.B."/>
            <person name="Klostermeier U.C."/>
            <person name="Beiko R.G."/>
            <person name="Rosenstiel P."/>
            <person name="Hippler M."/>
            <person name="Laroche J."/>
        </authorList>
    </citation>
    <scope>NUCLEOTIDE SEQUENCE [LARGE SCALE GENOMIC DNA]</scope>
    <source>
        <strain evidence="2 3">CCMP1005</strain>
    </source>
</reference>